<dbReference type="PANTHER" id="PTHR33136">
    <property type="entry name" value="RAPID ALKALINIZATION FACTOR-LIKE"/>
    <property type="match status" value="1"/>
</dbReference>
<comment type="caution">
    <text evidence="7">The sequence shown here is derived from an EMBL/GenBank/DDBJ whole genome shotgun (WGS) entry which is preliminary data.</text>
</comment>
<dbReference type="GO" id="GO:0005179">
    <property type="term" value="F:hormone activity"/>
    <property type="evidence" value="ECO:0007669"/>
    <property type="project" value="UniProtKB-KW"/>
</dbReference>
<name>A0AAN7LWY7_TRANT</name>
<dbReference type="PANTHER" id="PTHR33136:SF89">
    <property type="entry name" value="PROTEIN RALF-LIKE 19"/>
    <property type="match status" value="1"/>
</dbReference>
<comment type="similarity">
    <text evidence="2">Belongs to the plant rapid alkalinization factor (RALF) family.</text>
</comment>
<evidence type="ECO:0000256" key="1">
    <source>
        <dbReference type="ARBA" id="ARBA00004613"/>
    </source>
</evidence>
<keyword evidence="6" id="KW-1015">Disulfide bond</keyword>
<dbReference type="GO" id="GO:0005576">
    <property type="term" value="C:extracellular region"/>
    <property type="evidence" value="ECO:0007669"/>
    <property type="project" value="UniProtKB-SubCell"/>
</dbReference>
<keyword evidence="8" id="KW-1185">Reference proteome</keyword>
<dbReference type="Pfam" id="PF05498">
    <property type="entry name" value="RALF"/>
    <property type="match status" value="1"/>
</dbReference>
<evidence type="ECO:0000256" key="6">
    <source>
        <dbReference type="ARBA" id="ARBA00023157"/>
    </source>
</evidence>
<dbReference type="GO" id="GO:0009506">
    <property type="term" value="C:plasmodesma"/>
    <property type="evidence" value="ECO:0007669"/>
    <property type="project" value="TreeGrafter"/>
</dbReference>
<evidence type="ECO:0000313" key="8">
    <source>
        <dbReference type="Proteomes" id="UP001346149"/>
    </source>
</evidence>
<evidence type="ECO:0000313" key="7">
    <source>
        <dbReference type="EMBL" id="KAK4794606.1"/>
    </source>
</evidence>
<evidence type="ECO:0000256" key="3">
    <source>
        <dbReference type="ARBA" id="ARBA00022525"/>
    </source>
</evidence>
<dbReference type="GO" id="GO:0019722">
    <property type="term" value="P:calcium-mediated signaling"/>
    <property type="evidence" value="ECO:0007669"/>
    <property type="project" value="TreeGrafter"/>
</dbReference>
<evidence type="ECO:0000256" key="2">
    <source>
        <dbReference type="ARBA" id="ARBA00009178"/>
    </source>
</evidence>
<sequence>MSAAKELWPAGNFHINAGLETANALRGTSDPCLPSLASTPWSCIYGKWTLMKKGAIFSLQPFHFSRSPSGRKGISSPPLAFVMELRLWLIGLLLVLAAVAESSSIDPNSTDHRYSLSSGGRGLEGLDSQEMLMDSETSRRQLAASRYISYGALKKNAIPCNQRGQSYYNCNKMKKINPYRRGCSVITHCKRFTD</sequence>
<dbReference type="GO" id="GO:0040008">
    <property type="term" value="P:regulation of growth"/>
    <property type="evidence" value="ECO:0007669"/>
    <property type="project" value="UniProtKB-ARBA"/>
</dbReference>
<evidence type="ECO:0000256" key="4">
    <source>
        <dbReference type="ARBA" id="ARBA00022702"/>
    </source>
</evidence>
<keyword evidence="4" id="KW-0372">Hormone</keyword>
<keyword evidence="3" id="KW-0964">Secreted</keyword>
<proteinExistence type="inferred from homology"/>
<evidence type="ECO:0000256" key="5">
    <source>
        <dbReference type="ARBA" id="ARBA00022729"/>
    </source>
</evidence>
<dbReference type="InterPro" id="IPR008801">
    <property type="entry name" value="RALF"/>
</dbReference>
<evidence type="ECO:0008006" key="9">
    <source>
        <dbReference type="Google" id="ProtNLM"/>
    </source>
</evidence>
<protein>
    <recommendedName>
        <fullName evidence="9">Protein RALF-like 19</fullName>
    </recommendedName>
</protein>
<gene>
    <name evidence="7" type="ORF">SAY86_012600</name>
</gene>
<dbReference type="EMBL" id="JAXQNO010000007">
    <property type="protein sequence ID" value="KAK4794606.1"/>
    <property type="molecule type" value="Genomic_DNA"/>
</dbReference>
<comment type="subcellular location">
    <subcellularLocation>
        <location evidence="1">Secreted</location>
    </subcellularLocation>
</comment>
<reference evidence="7 8" key="1">
    <citation type="journal article" date="2023" name="Hortic Res">
        <title>Pangenome of water caltrop reveals structural variations and asymmetric subgenome divergence after allopolyploidization.</title>
        <authorList>
            <person name="Zhang X."/>
            <person name="Chen Y."/>
            <person name="Wang L."/>
            <person name="Yuan Y."/>
            <person name="Fang M."/>
            <person name="Shi L."/>
            <person name="Lu R."/>
            <person name="Comes H.P."/>
            <person name="Ma Y."/>
            <person name="Chen Y."/>
            <person name="Huang G."/>
            <person name="Zhou Y."/>
            <person name="Zheng Z."/>
            <person name="Qiu Y."/>
        </authorList>
    </citation>
    <scope>NUCLEOTIDE SEQUENCE [LARGE SCALE GENOMIC DNA]</scope>
    <source>
        <strain evidence="7">F231</strain>
    </source>
</reference>
<organism evidence="7 8">
    <name type="scientific">Trapa natans</name>
    <name type="common">Water chestnut</name>
    <dbReference type="NCBI Taxonomy" id="22666"/>
    <lineage>
        <taxon>Eukaryota</taxon>
        <taxon>Viridiplantae</taxon>
        <taxon>Streptophyta</taxon>
        <taxon>Embryophyta</taxon>
        <taxon>Tracheophyta</taxon>
        <taxon>Spermatophyta</taxon>
        <taxon>Magnoliopsida</taxon>
        <taxon>eudicotyledons</taxon>
        <taxon>Gunneridae</taxon>
        <taxon>Pentapetalae</taxon>
        <taxon>rosids</taxon>
        <taxon>malvids</taxon>
        <taxon>Myrtales</taxon>
        <taxon>Lythraceae</taxon>
        <taxon>Trapa</taxon>
    </lineage>
</organism>
<accession>A0AAN7LWY7</accession>
<dbReference type="AlphaFoldDB" id="A0AAN7LWY7"/>
<dbReference type="Proteomes" id="UP001346149">
    <property type="component" value="Unassembled WGS sequence"/>
</dbReference>
<keyword evidence="5" id="KW-0732">Signal</keyword>